<dbReference type="InterPro" id="IPR036259">
    <property type="entry name" value="MFS_trans_sf"/>
</dbReference>
<dbReference type="PROSITE" id="PS50850">
    <property type="entry name" value="MFS"/>
    <property type="match status" value="1"/>
</dbReference>
<dbReference type="Gene3D" id="1.20.1250.20">
    <property type="entry name" value="MFS general substrate transporter like domains"/>
    <property type="match status" value="2"/>
</dbReference>
<feature type="transmembrane region" description="Helical" evidence="6">
    <location>
        <begin position="514"/>
        <end position="533"/>
    </location>
</feature>
<evidence type="ECO:0000256" key="6">
    <source>
        <dbReference type="SAM" id="Phobius"/>
    </source>
</evidence>
<evidence type="ECO:0000256" key="5">
    <source>
        <dbReference type="SAM" id="MobiDB-lite"/>
    </source>
</evidence>
<feature type="transmembrane region" description="Helical" evidence="6">
    <location>
        <begin position="381"/>
        <end position="401"/>
    </location>
</feature>
<feature type="transmembrane region" description="Helical" evidence="6">
    <location>
        <begin position="335"/>
        <end position="360"/>
    </location>
</feature>
<keyword evidence="4 6" id="KW-0472">Membrane</keyword>
<feature type="transmembrane region" description="Helical" evidence="6">
    <location>
        <begin position="268"/>
        <end position="289"/>
    </location>
</feature>
<feature type="compositionally biased region" description="Basic and acidic residues" evidence="5">
    <location>
        <begin position="30"/>
        <end position="45"/>
    </location>
</feature>
<feature type="transmembrane region" description="Helical" evidence="6">
    <location>
        <begin position="407"/>
        <end position="429"/>
    </location>
</feature>
<dbReference type="AlphaFoldDB" id="A0A8H6RLP6"/>
<feature type="transmembrane region" description="Helical" evidence="6">
    <location>
        <begin position="301"/>
        <end position="323"/>
    </location>
</feature>
<feature type="transmembrane region" description="Helical" evidence="6">
    <location>
        <begin position="450"/>
        <end position="473"/>
    </location>
</feature>
<evidence type="ECO:0000313" key="8">
    <source>
        <dbReference type="EMBL" id="KAF7192366.1"/>
    </source>
</evidence>
<comment type="subcellular location">
    <subcellularLocation>
        <location evidence="1">Membrane</location>
        <topology evidence="1">Multi-pass membrane protein</topology>
    </subcellularLocation>
</comment>
<keyword evidence="2 6" id="KW-0812">Transmembrane</keyword>
<dbReference type="Proteomes" id="UP000660729">
    <property type="component" value="Unassembled WGS sequence"/>
</dbReference>
<evidence type="ECO:0000256" key="4">
    <source>
        <dbReference type="ARBA" id="ARBA00023136"/>
    </source>
</evidence>
<evidence type="ECO:0000256" key="3">
    <source>
        <dbReference type="ARBA" id="ARBA00022989"/>
    </source>
</evidence>
<dbReference type="EMBL" id="JABCIY010000148">
    <property type="protein sequence ID" value="KAF7192366.1"/>
    <property type="molecule type" value="Genomic_DNA"/>
</dbReference>
<comment type="caution">
    <text evidence="8">The sequence shown here is derived from an EMBL/GenBank/DDBJ whole genome shotgun (WGS) entry which is preliminary data.</text>
</comment>
<name>A0A8H6RLP6_9PEZI</name>
<reference evidence="8" key="1">
    <citation type="submission" date="2020-04" db="EMBL/GenBank/DDBJ databases">
        <title>Draft genome resource of the tomato pathogen Pseudocercospora fuligena.</title>
        <authorList>
            <person name="Zaccaron A."/>
        </authorList>
    </citation>
    <scope>NUCLEOTIDE SEQUENCE</scope>
    <source>
        <strain evidence="8">PF001</strain>
    </source>
</reference>
<evidence type="ECO:0000256" key="1">
    <source>
        <dbReference type="ARBA" id="ARBA00004141"/>
    </source>
</evidence>
<feature type="domain" description="Major facilitator superfamily (MFS) profile" evidence="7">
    <location>
        <begin position="178"/>
        <end position="672"/>
    </location>
</feature>
<protein>
    <submittedName>
        <fullName evidence="8">Putative transporter</fullName>
    </submittedName>
</protein>
<feature type="transmembrane region" description="Helical" evidence="6">
    <location>
        <begin position="175"/>
        <end position="200"/>
    </location>
</feature>
<proteinExistence type="predicted"/>
<dbReference type="GO" id="GO:0000329">
    <property type="term" value="C:fungal-type vacuole membrane"/>
    <property type="evidence" value="ECO:0007669"/>
    <property type="project" value="TreeGrafter"/>
</dbReference>
<organism evidence="8 9">
    <name type="scientific">Pseudocercospora fuligena</name>
    <dbReference type="NCBI Taxonomy" id="685502"/>
    <lineage>
        <taxon>Eukaryota</taxon>
        <taxon>Fungi</taxon>
        <taxon>Dikarya</taxon>
        <taxon>Ascomycota</taxon>
        <taxon>Pezizomycotina</taxon>
        <taxon>Dothideomycetes</taxon>
        <taxon>Dothideomycetidae</taxon>
        <taxon>Mycosphaerellales</taxon>
        <taxon>Mycosphaerellaceae</taxon>
        <taxon>Pseudocercospora</taxon>
    </lineage>
</organism>
<feature type="region of interest" description="Disordered" evidence="5">
    <location>
        <begin position="1"/>
        <end position="107"/>
    </location>
</feature>
<evidence type="ECO:0000313" key="9">
    <source>
        <dbReference type="Proteomes" id="UP000660729"/>
    </source>
</evidence>
<dbReference type="GO" id="GO:0015174">
    <property type="term" value="F:basic amino acid transmembrane transporter activity"/>
    <property type="evidence" value="ECO:0007669"/>
    <property type="project" value="TreeGrafter"/>
</dbReference>
<dbReference type="OrthoDB" id="419537at2759"/>
<evidence type="ECO:0000259" key="7">
    <source>
        <dbReference type="PROSITE" id="PS50850"/>
    </source>
</evidence>
<feature type="transmembrane region" description="Helical" evidence="6">
    <location>
        <begin position="212"/>
        <end position="231"/>
    </location>
</feature>
<sequence length="686" mass="74235">MSPAKKDFSPLQLTSDEHQPIEPLQLTEESESHVQTESTELRVAQESDVTQQQADELTPLLPLPPSQEQNDRKRHRQSRSSIGSGVRLSRAATRNEESSSAIEDEFGEMLTRNRSRLNSYPVMQEPEAIKTRDEDDNIVIYVEDRGTTAGDESGEQTTASADAESKYMHVGPARFWFVFSTVLLGYFVACFDITLMASIHPVITSYFSASNQASWLTTAFMITNTGFQPLWGRLSDTIGRKSVYLIVLTIFALTNLWCGLATSIGSFIAARAVCGVGAGGLMSMGLVVTNDLVKVEYRGTFVSYINVAFGVGAACGAAFGGVISDSIGWRWTFGIQVPILVVCGVAGFFTIPNGLGPMLIRKAVNKQGQNPGWMAVKNFDSLGLSCLVLAVAFFILFFNLGGNELPWSHPVIIVCIVLAMVLSGVVAWVEQRAKQPIMPLHLLVTHPYANLTFANFLAGVASNTVLFNVPLWFQAVELSTPSASGLRLAAPAIGGSIAGVLTGYVITMTRRLKVMLIIGSIVYLAGSIALYFIDRRMSEAAKIALITPTPLSQGFIYPGSMMAAFATSPQEEQGVVTTTLSLWRNLGIVVGVSVSSLVFQNVLNLRLDQLVSGPQAEYYIDVARSSVRAVTEIPQPYQSQVRDAYAQALKLSFVTAIVASALLLIIMVPMKLPRMQKGGGGNVAAE</sequence>
<keyword evidence="3 6" id="KW-1133">Transmembrane helix</keyword>
<dbReference type="Pfam" id="PF07690">
    <property type="entry name" value="MFS_1"/>
    <property type="match status" value="1"/>
</dbReference>
<accession>A0A8H6RLP6</accession>
<evidence type="ECO:0000256" key="2">
    <source>
        <dbReference type="ARBA" id="ARBA00022692"/>
    </source>
</evidence>
<keyword evidence="9" id="KW-1185">Reference proteome</keyword>
<feature type="transmembrane region" description="Helical" evidence="6">
    <location>
        <begin position="243"/>
        <end position="262"/>
    </location>
</feature>
<dbReference type="InterPro" id="IPR011701">
    <property type="entry name" value="MFS"/>
</dbReference>
<dbReference type="PANTHER" id="PTHR23501:SF67">
    <property type="entry name" value="MFS MULTIDRUG EFFLUX TRANSPORTER (EUROFUNG)"/>
    <property type="match status" value="1"/>
</dbReference>
<feature type="transmembrane region" description="Helical" evidence="6">
    <location>
        <begin position="485"/>
        <end position="507"/>
    </location>
</feature>
<dbReference type="PANTHER" id="PTHR23501">
    <property type="entry name" value="MAJOR FACILITATOR SUPERFAMILY"/>
    <property type="match status" value="1"/>
</dbReference>
<gene>
    <name evidence="8" type="ORF">HII31_06398</name>
</gene>
<feature type="transmembrane region" description="Helical" evidence="6">
    <location>
        <begin position="644"/>
        <end position="668"/>
    </location>
</feature>
<dbReference type="SUPFAM" id="SSF103473">
    <property type="entry name" value="MFS general substrate transporter"/>
    <property type="match status" value="1"/>
</dbReference>
<dbReference type="InterPro" id="IPR020846">
    <property type="entry name" value="MFS_dom"/>
</dbReference>